<dbReference type="EMBL" id="CP046522">
    <property type="protein sequence ID" value="QGU96147.1"/>
    <property type="molecule type" value="Genomic_DNA"/>
</dbReference>
<sequence>MGILIKELLKSKIMQNSRVLSGKEGLNKVIKRISVYDSPVRDDIIDRKILKNGDFLITSMFFQKSSGTLINDFIRMLSDAGCCGICVSNQYLKELPDEVLACANEIAFPIIQFDMSIPYADIIETTMELIITSQNYLINELRIDRLLKEKLDTTEVKNVALEVNSNFKQNNCVIYIENYKLKDGSLSIQHLLDFLNSNLDYSAFYYKKSVIIITTFSKDNLSTSKRLVKLALEEIDKYMNDYNIGVSDFHNSIGELNIAINEAIFASRNSYFFDEGASFYSEIGVNRLLIPIIGNIEMEKFYSMIIEPIVNYDKQFNSELLDTIISFVKNDGNYKKTADEFFQHQNTIRYRINKVKSLLNMEDSDIKFYQSISLAIKIANLINGIR</sequence>
<evidence type="ECO:0000259" key="1">
    <source>
        <dbReference type="Pfam" id="PF07905"/>
    </source>
</evidence>
<dbReference type="InterPro" id="IPR051448">
    <property type="entry name" value="CdaR-like_regulators"/>
</dbReference>
<evidence type="ECO:0000259" key="2">
    <source>
        <dbReference type="Pfam" id="PF13556"/>
    </source>
</evidence>
<protein>
    <recommendedName>
        <fullName evidence="5">PucR family transcriptional regulator</fullName>
    </recommendedName>
</protein>
<dbReference type="Proteomes" id="UP000422764">
    <property type="component" value="Chromosome"/>
</dbReference>
<dbReference type="PANTHER" id="PTHR33744">
    <property type="entry name" value="CARBOHYDRATE DIACID REGULATOR"/>
    <property type="match status" value="1"/>
</dbReference>
<feature type="domain" description="PucR C-terminal helix-turn-helix" evidence="2">
    <location>
        <begin position="320"/>
        <end position="378"/>
    </location>
</feature>
<dbReference type="Gene3D" id="1.10.10.2840">
    <property type="entry name" value="PucR C-terminal helix-turn-helix domain"/>
    <property type="match status" value="1"/>
</dbReference>
<dbReference type="Pfam" id="PF13556">
    <property type="entry name" value="HTH_30"/>
    <property type="match status" value="1"/>
</dbReference>
<evidence type="ECO:0000313" key="4">
    <source>
        <dbReference type="Proteomes" id="UP000422764"/>
    </source>
</evidence>
<dbReference type="InterPro" id="IPR025736">
    <property type="entry name" value="PucR_C-HTH_dom"/>
</dbReference>
<dbReference type="Pfam" id="PF07905">
    <property type="entry name" value="PucR"/>
    <property type="match status" value="1"/>
</dbReference>
<keyword evidence="4" id="KW-1185">Reference proteome</keyword>
<proteinExistence type="predicted"/>
<dbReference type="InterPro" id="IPR012914">
    <property type="entry name" value="PucR_dom"/>
</dbReference>
<reference evidence="3 4" key="1">
    <citation type="submission" date="2019-12" db="EMBL/GenBank/DDBJ databases">
        <title>Genome sequenceing of Clostridium bovifaecis.</title>
        <authorList>
            <person name="Yao Y."/>
        </authorList>
    </citation>
    <scope>NUCLEOTIDE SEQUENCE [LARGE SCALE GENOMIC DNA]</scope>
    <source>
        <strain evidence="3 4">BXX</strain>
    </source>
</reference>
<feature type="domain" description="Purine catabolism PurC-like" evidence="1">
    <location>
        <begin position="7"/>
        <end position="130"/>
    </location>
</feature>
<organism evidence="3 4">
    <name type="scientific">Clostridium bovifaecis</name>
    <dbReference type="NCBI Taxonomy" id="2184719"/>
    <lineage>
        <taxon>Bacteria</taxon>
        <taxon>Bacillati</taxon>
        <taxon>Bacillota</taxon>
        <taxon>Clostridia</taxon>
        <taxon>Eubacteriales</taxon>
        <taxon>Clostridiaceae</taxon>
        <taxon>Clostridium</taxon>
    </lineage>
</organism>
<gene>
    <name evidence="3" type="ORF">GOM49_14520</name>
</gene>
<evidence type="ECO:0008006" key="5">
    <source>
        <dbReference type="Google" id="ProtNLM"/>
    </source>
</evidence>
<name>A0A6I6F6Q3_9CLOT</name>
<accession>A0A6I6F6Q3</accession>
<dbReference type="InterPro" id="IPR042070">
    <property type="entry name" value="PucR_C-HTH_sf"/>
</dbReference>
<evidence type="ECO:0000313" key="3">
    <source>
        <dbReference type="EMBL" id="QGU96147.1"/>
    </source>
</evidence>
<dbReference type="AlphaFoldDB" id="A0A6I6F6Q3"/>